<feature type="signal peptide" evidence="10">
    <location>
        <begin position="1"/>
        <end position="28"/>
    </location>
</feature>
<evidence type="ECO:0000256" key="10">
    <source>
        <dbReference type="SAM" id="SignalP"/>
    </source>
</evidence>
<organism evidence="11 12">
    <name type="scientific">Heterostelium pallidum (strain ATCC 26659 / Pp 5 / PN500)</name>
    <name type="common">Cellular slime mold</name>
    <name type="synonym">Polysphondylium pallidum</name>
    <dbReference type="NCBI Taxonomy" id="670386"/>
    <lineage>
        <taxon>Eukaryota</taxon>
        <taxon>Amoebozoa</taxon>
        <taxon>Evosea</taxon>
        <taxon>Eumycetozoa</taxon>
        <taxon>Dictyostelia</taxon>
        <taxon>Acytosteliales</taxon>
        <taxon>Acytosteliaceae</taxon>
        <taxon>Heterostelium</taxon>
    </lineage>
</organism>
<keyword evidence="5 10" id="KW-0732">Signal</keyword>
<proteinExistence type="predicted"/>
<reference evidence="11 12" key="1">
    <citation type="journal article" date="2011" name="Genome Res.">
        <title>Phylogeny-wide analysis of social amoeba genomes highlights ancient origins for complex intercellular communication.</title>
        <authorList>
            <person name="Heidel A.J."/>
            <person name="Lawal H.M."/>
            <person name="Felder M."/>
            <person name="Schilde C."/>
            <person name="Helps N.R."/>
            <person name="Tunggal B."/>
            <person name="Rivero F."/>
            <person name="John U."/>
            <person name="Schleicher M."/>
            <person name="Eichinger L."/>
            <person name="Platzer M."/>
            <person name="Noegel A.A."/>
            <person name="Schaap P."/>
            <person name="Gloeckner G."/>
        </authorList>
    </citation>
    <scope>NUCLEOTIDE SEQUENCE [LARGE SCALE GENOMIC DNA]</scope>
    <source>
        <strain evidence="12">ATCC 26659 / Pp 5 / PN500</strain>
    </source>
</reference>
<comment type="caution">
    <text evidence="11">The sequence shown here is derived from an EMBL/GenBank/DDBJ whole genome shotgun (WGS) entry which is preliminary data.</text>
</comment>
<dbReference type="PANTHER" id="PTHR11319">
    <property type="entry name" value="G PROTEIN-COUPLED RECEPTOR-RELATED"/>
    <property type="match status" value="1"/>
</dbReference>
<dbReference type="Proteomes" id="UP000001396">
    <property type="component" value="Unassembled WGS sequence"/>
</dbReference>
<keyword evidence="12" id="KW-1185">Reference proteome</keyword>
<keyword evidence="9" id="KW-0812">Transmembrane</keyword>
<feature type="region of interest" description="Disordered" evidence="8">
    <location>
        <begin position="444"/>
        <end position="465"/>
    </location>
</feature>
<keyword evidence="4" id="KW-0964">Secreted</keyword>
<evidence type="ECO:0000256" key="1">
    <source>
        <dbReference type="ARBA" id="ARBA00004196"/>
    </source>
</evidence>
<accession>D3BVP3</accession>
<dbReference type="AlphaFoldDB" id="D3BVP3"/>
<evidence type="ECO:0000256" key="8">
    <source>
        <dbReference type="SAM" id="MobiDB-lite"/>
    </source>
</evidence>
<dbReference type="EMBL" id="ADBJ01000063">
    <property type="protein sequence ID" value="EFA74546.1"/>
    <property type="molecule type" value="Genomic_DNA"/>
</dbReference>
<protein>
    <submittedName>
        <fullName evidence="11">Uncharacterized protein</fullName>
    </submittedName>
</protein>
<keyword evidence="6 9" id="KW-0472">Membrane</keyword>
<keyword evidence="9" id="KW-1133">Transmembrane helix</keyword>
<comment type="subcellular location">
    <subcellularLocation>
        <location evidence="1">Cell envelope</location>
    </subcellularLocation>
    <subcellularLocation>
        <location evidence="2">Cell outer membrane</location>
    </subcellularLocation>
    <subcellularLocation>
        <location evidence="3">Secreted</location>
    </subcellularLocation>
</comment>
<evidence type="ECO:0000256" key="6">
    <source>
        <dbReference type="ARBA" id="ARBA00023136"/>
    </source>
</evidence>
<dbReference type="SUPFAM" id="SSF51126">
    <property type="entry name" value="Pectin lyase-like"/>
    <property type="match status" value="1"/>
</dbReference>
<evidence type="ECO:0000313" key="12">
    <source>
        <dbReference type="Proteomes" id="UP000001396"/>
    </source>
</evidence>
<evidence type="ECO:0000313" key="11">
    <source>
        <dbReference type="EMBL" id="EFA74546.1"/>
    </source>
</evidence>
<dbReference type="RefSeq" id="XP_020426680.1">
    <property type="nucleotide sequence ID" value="XM_020571091.1"/>
</dbReference>
<sequence length="557" mass="60443">MIISNYRYKSIIFISTLLLLVCSWTVSSSDIDAASSSIPRCIVDQRINNDKYSMDCQAQQFGTYNILVKDGVYDCVQPTSISLSNDLFVNIKPFNVSSGVSFKCYDNYFLNIVTDSQIRVNISSIEIDCASYDENTQRRSCIYMNGENNRISELNLHNVTIRNAHSNSQFIESGAVTLYRLSATVTDSLFINCTSNGPGGAIGILDSTPSLNVFNSRFYNNVGSYGGAIYTNGPSINVYNSIFSNNYASYYGGAVYTYSQNVQMSNNVFANNTAVNSGGAVIISSGNVLLNSNNFNSNNAINGYGGALYLLSNAQELTTFVVTDSSFANNVATYGGGIATQAQTGVFDLTQTSFDSNRAISSASSFYFFYTSIRLIGGTFYLPTNVYEHFPSYYTNYLKYNIQNLNNIDNTACPTDSQIFYGAQSYPYSCLKIDNIVDPTPTPAVSGTTEYSSGTTGSDGSGWATTSSISTSGSWTSGWSTFSSTTGSFTTGWPSFSSSSTSSWYTTTSSYSGSSSSELSDSNDQNTNPLLALAFLFATCFASLFFFIVAIIKGVRK</sequence>
<dbReference type="InParanoid" id="D3BVP3"/>
<evidence type="ECO:0000256" key="5">
    <source>
        <dbReference type="ARBA" id="ARBA00022729"/>
    </source>
</evidence>
<evidence type="ECO:0000256" key="4">
    <source>
        <dbReference type="ARBA" id="ARBA00022525"/>
    </source>
</evidence>
<dbReference type="OMA" id="ACQENTC"/>
<feature type="compositionally biased region" description="Low complexity" evidence="8">
    <location>
        <begin position="446"/>
        <end position="465"/>
    </location>
</feature>
<dbReference type="InterPro" id="IPR003368">
    <property type="entry name" value="POMP_repeat"/>
</dbReference>
<evidence type="ECO:0000256" key="9">
    <source>
        <dbReference type="SAM" id="Phobius"/>
    </source>
</evidence>
<name>D3BVP3_HETP5</name>
<dbReference type="Pfam" id="PF02415">
    <property type="entry name" value="Chlam_PMP"/>
    <property type="match status" value="1"/>
</dbReference>
<keyword evidence="7" id="KW-0998">Cell outer membrane</keyword>
<dbReference type="InterPro" id="IPR011050">
    <property type="entry name" value="Pectin_lyase_fold/virulence"/>
</dbReference>
<dbReference type="GO" id="GO:0005576">
    <property type="term" value="C:extracellular region"/>
    <property type="evidence" value="ECO:0007669"/>
    <property type="project" value="UniProtKB-SubCell"/>
</dbReference>
<evidence type="ECO:0000256" key="2">
    <source>
        <dbReference type="ARBA" id="ARBA00004442"/>
    </source>
</evidence>
<evidence type="ECO:0000256" key="3">
    <source>
        <dbReference type="ARBA" id="ARBA00004613"/>
    </source>
</evidence>
<evidence type="ECO:0000256" key="7">
    <source>
        <dbReference type="ARBA" id="ARBA00023237"/>
    </source>
</evidence>
<gene>
    <name evidence="11" type="ORF">PPL_00044</name>
</gene>
<feature type="chain" id="PRO_5003042583" evidence="10">
    <location>
        <begin position="29"/>
        <end position="557"/>
    </location>
</feature>
<dbReference type="PANTHER" id="PTHR11319:SF35">
    <property type="entry name" value="OUTER MEMBRANE PROTEIN PMPC-RELATED"/>
    <property type="match status" value="1"/>
</dbReference>
<feature type="transmembrane region" description="Helical" evidence="9">
    <location>
        <begin position="530"/>
        <end position="552"/>
    </location>
</feature>
<dbReference type="GeneID" id="31355578"/>